<dbReference type="Proteomes" id="UP001501251">
    <property type="component" value="Unassembled WGS sequence"/>
</dbReference>
<evidence type="ECO:0000256" key="1">
    <source>
        <dbReference type="ARBA" id="ARBA00005336"/>
    </source>
</evidence>
<protein>
    <submittedName>
        <fullName evidence="5">Glycoside hydrolase family 3 protein</fullName>
    </submittedName>
</protein>
<evidence type="ECO:0000313" key="6">
    <source>
        <dbReference type="Proteomes" id="UP001501251"/>
    </source>
</evidence>
<dbReference type="GO" id="GO:0016787">
    <property type="term" value="F:hydrolase activity"/>
    <property type="evidence" value="ECO:0007669"/>
    <property type="project" value="UniProtKB-KW"/>
</dbReference>
<evidence type="ECO:0000259" key="4">
    <source>
        <dbReference type="Pfam" id="PF00933"/>
    </source>
</evidence>
<keyword evidence="2 5" id="KW-0378">Hydrolase</keyword>
<dbReference type="PANTHER" id="PTHR30480:SF16">
    <property type="entry name" value="GLYCOSIDE HYDROLASE FAMILY 3 DOMAIN PROTEIN"/>
    <property type="match status" value="1"/>
</dbReference>
<feature type="domain" description="Glycoside hydrolase family 3 N-terminal" evidence="4">
    <location>
        <begin position="33"/>
        <end position="328"/>
    </location>
</feature>
<accession>A0ABP8B2G1</accession>
<dbReference type="InterPro" id="IPR017853">
    <property type="entry name" value="GH"/>
</dbReference>
<keyword evidence="6" id="KW-1185">Reference proteome</keyword>
<keyword evidence="3" id="KW-0326">Glycosidase</keyword>
<reference evidence="6" key="1">
    <citation type="journal article" date="2019" name="Int. J. Syst. Evol. Microbiol.">
        <title>The Global Catalogue of Microorganisms (GCM) 10K type strain sequencing project: providing services to taxonomists for standard genome sequencing and annotation.</title>
        <authorList>
            <consortium name="The Broad Institute Genomics Platform"/>
            <consortium name="The Broad Institute Genome Sequencing Center for Infectious Disease"/>
            <person name="Wu L."/>
            <person name="Ma J."/>
        </authorList>
    </citation>
    <scope>NUCLEOTIDE SEQUENCE [LARGE SCALE GENOMIC DNA]</scope>
    <source>
        <strain evidence="6">JCM 17388</strain>
    </source>
</reference>
<comment type="similarity">
    <text evidence="1">Belongs to the glycosyl hydrolase 3 family.</text>
</comment>
<evidence type="ECO:0000256" key="2">
    <source>
        <dbReference type="ARBA" id="ARBA00022801"/>
    </source>
</evidence>
<evidence type="ECO:0000256" key="3">
    <source>
        <dbReference type="ARBA" id="ARBA00023295"/>
    </source>
</evidence>
<dbReference type="Gene3D" id="3.20.20.300">
    <property type="entry name" value="Glycoside hydrolase, family 3, N-terminal domain"/>
    <property type="match status" value="1"/>
</dbReference>
<proteinExistence type="inferred from homology"/>
<dbReference type="Pfam" id="PF00933">
    <property type="entry name" value="Glyco_hydro_3"/>
    <property type="match status" value="1"/>
</dbReference>
<dbReference type="RefSeq" id="WP_344919669.1">
    <property type="nucleotide sequence ID" value="NZ_BAABAQ010000007.1"/>
</dbReference>
<gene>
    <name evidence="5" type="ORF">GCM10022252_42070</name>
</gene>
<evidence type="ECO:0000313" key="5">
    <source>
        <dbReference type="EMBL" id="GAA4195745.1"/>
    </source>
</evidence>
<dbReference type="InterPro" id="IPR001764">
    <property type="entry name" value="Glyco_hydro_3_N"/>
</dbReference>
<sequence length="501" mass="51852">MPHRSPDLARLAMTVLQPGFDGTEPPGWLLRALGDEGLGGTVLFARNLAGLGHTTDLVARLRAENPAAVIAVDEEGGSVTRLQARLGSSWPGNRALGVGDDVERTRLVAQEIGRLLASADITLDYAPVADVNANPANPVIGVRSFGADPELVSRHTVAWVSGLQGAGVAACAKHFPGHGDTHTDSHHALPTVHVSPRLLAERDLPPFRTAVAAGVRAVMCGHLLIPALDPENPATLSRRITTGLLREEMGFTGMIVTDAIEMRAVAALHSPGEIAVRALAAGADAVCAGISSPGGENVHELRDAIVDAVREGRLGEDRLAEAASRVLALSGWYASDAAVAARAAGNAARGTGSEGEELGLRTARAAIRVTATGAPTVLSGPPLVVDIAPRLSEAVEPGLLTGLIGAFTELLPDTVGHVVTVEAPELPDLGDGSRPLVMVVHDARRHPWVGELLARAVALRPDTVVVETGMPGEPSGAVYVTTNGISRASARAVARWLTGDQ</sequence>
<dbReference type="SUPFAM" id="SSF51445">
    <property type="entry name" value="(Trans)glycosidases"/>
    <property type="match status" value="1"/>
</dbReference>
<dbReference type="EMBL" id="BAABAQ010000007">
    <property type="protein sequence ID" value="GAA4195745.1"/>
    <property type="molecule type" value="Genomic_DNA"/>
</dbReference>
<dbReference type="InterPro" id="IPR050226">
    <property type="entry name" value="NagZ_Beta-hexosaminidase"/>
</dbReference>
<dbReference type="PANTHER" id="PTHR30480">
    <property type="entry name" value="BETA-HEXOSAMINIDASE-RELATED"/>
    <property type="match status" value="1"/>
</dbReference>
<comment type="caution">
    <text evidence="5">The sequence shown here is derived from an EMBL/GenBank/DDBJ whole genome shotgun (WGS) entry which is preliminary data.</text>
</comment>
<name>A0ABP8B2G1_9ACTN</name>
<organism evidence="5 6">
    <name type="scientific">Streptosporangium oxazolinicum</name>
    <dbReference type="NCBI Taxonomy" id="909287"/>
    <lineage>
        <taxon>Bacteria</taxon>
        <taxon>Bacillati</taxon>
        <taxon>Actinomycetota</taxon>
        <taxon>Actinomycetes</taxon>
        <taxon>Streptosporangiales</taxon>
        <taxon>Streptosporangiaceae</taxon>
        <taxon>Streptosporangium</taxon>
    </lineage>
</organism>
<dbReference type="InterPro" id="IPR036962">
    <property type="entry name" value="Glyco_hydro_3_N_sf"/>
</dbReference>